<name>A0ACC3SGF0_9PEZI</name>
<keyword evidence="2" id="KW-1185">Reference proteome</keyword>
<evidence type="ECO:0000313" key="2">
    <source>
        <dbReference type="Proteomes" id="UP001320706"/>
    </source>
</evidence>
<dbReference type="Proteomes" id="UP001320706">
    <property type="component" value="Unassembled WGS sequence"/>
</dbReference>
<reference evidence="1" key="1">
    <citation type="submission" date="2024-02" db="EMBL/GenBank/DDBJ databases">
        <title>Metagenome Assembled Genome of Zalaria obscura JY119.</title>
        <authorList>
            <person name="Vighnesh L."/>
            <person name="Jagadeeshwari U."/>
            <person name="Venkata Ramana C."/>
            <person name="Sasikala C."/>
        </authorList>
    </citation>
    <scope>NUCLEOTIDE SEQUENCE</scope>
    <source>
        <strain evidence="1">JY119</strain>
    </source>
</reference>
<organism evidence="1 2">
    <name type="scientific">Zalaria obscura</name>
    <dbReference type="NCBI Taxonomy" id="2024903"/>
    <lineage>
        <taxon>Eukaryota</taxon>
        <taxon>Fungi</taxon>
        <taxon>Dikarya</taxon>
        <taxon>Ascomycota</taxon>
        <taxon>Pezizomycotina</taxon>
        <taxon>Dothideomycetes</taxon>
        <taxon>Dothideomycetidae</taxon>
        <taxon>Dothideales</taxon>
        <taxon>Zalariaceae</taxon>
        <taxon>Zalaria</taxon>
    </lineage>
</organism>
<evidence type="ECO:0000313" key="1">
    <source>
        <dbReference type="EMBL" id="KAK8212917.1"/>
    </source>
</evidence>
<gene>
    <name evidence="1" type="ORF">M8818_003082</name>
</gene>
<protein>
    <submittedName>
        <fullName evidence="1">Uncharacterized protein</fullName>
    </submittedName>
</protein>
<sequence>MMRSRTAVASAGVEAGSGTSKLFWSVFKNCSSRTLSPSSEPWEPRELGRLDPVDTLSEAALRVVSFATFRCVTVGTATSSLAGDTSSKTPALVGESIEKAALADLFGTFNPLHSEPSSTDSDFDCTSELGSTLVQEDCWL</sequence>
<dbReference type="EMBL" id="JAMKPW020000012">
    <property type="protein sequence ID" value="KAK8212917.1"/>
    <property type="molecule type" value="Genomic_DNA"/>
</dbReference>
<comment type="caution">
    <text evidence="1">The sequence shown here is derived from an EMBL/GenBank/DDBJ whole genome shotgun (WGS) entry which is preliminary data.</text>
</comment>
<proteinExistence type="predicted"/>
<accession>A0ACC3SGF0</accession>